<dbReference type="Gene3D" id="3.40.50.12780">
    <property type="entry name" value="N-terminal domain of ligase-like"/>
    <property type="match status" value="1"/>
</dbReference>
<dbReference type="GO" id="GO:0043041">
    <property type="term" value="P:amino acid activation for nonribosomal peptide biosynthetic process"/>
    <property type="evidence" value="ECO:0007669"/>
    <property type="project" value="TreeGrafter"/>
</dbReference>
<dbReference type="FunFam" id="3.40.50.980:FF:000001">
    <property type="entry name" value="Non-ribosomal peptide synthetase"/>
    <property type="match status" value="1"/>
</dbReference>
<evidence type="ECO:0000313" key="6">
    <source>
        <dbReference type="Proteomes" id="UP000590740"/>
    </source>
</evidence>
<feature type="transmembrane region" description="Helical" evidence="3">
    <location>
        <begin position="628"/>
        <end position="648"/>
    </location>
</feature>
<feature type="transmembrane region" description="Helical" evidence="3">
    <location>
        <begin position="860"/>
        <end position="887"/>
    </location>
</feature>
<dbReference type="Pfam" id="PF13193">
    <property type="entry name" value="AMP-binding_C"/>
    <property type="match status" value="1"/>
</dbReference>
<evidence type="ECO:0000313" key="5">
    <source>
        <dbReference type="EMBL" id="MBB5033584.1"/>
    </source>
</evidence>
<dbReference type="InterPro" id="IPR006162">
    <property type="entry name" value="Ppantetheine_attach_site"/>
</dbReference>
<dbReference type="PANTHER" id="PTHR45527:SF1">
    <property type="entry name" value="FATTY ACID SYNTHASE"/>
    <property type="match status" value="1"/>
</dbReference>
<dbReference type="Gene3D" id="1.10.1200.10">
    <property type="entry name" value="ACP-like"/>
    <property type="match status" value="1"/>
</dbReference>
<dbReference type="InterPro" id="IPR025110">
    <property type="entry name" value="AMP-bd_C"/>
</dbReference>
<dbReference type="InterPro" id="IPR020459">
    <property type="entry name" value="AMP-binding"/>
</dbReference>
<dbReference type="InterPro" id="IPR042099">
    <property type="entry name" value="ANL_N_sf"/>
</dbReference>
<sequence>MQASVWQRTRLHDYYTHSAALHPQRPAVIVGERTISYAELEALSDSIAARLQKQGVLRGDRVGMWLPRSLEAYAALLGILKAGAAYVPMDAAYPPERVQFISTDAEVRLLITLPELAATLDEGSHSLMVLDAGWETLSTEPFTPADVSTDDLAYIIYTSGSTGKPKGVPIPHACACHFVNAEAQVLPVTAEDRVFQGFSLAFDASVEELWLAWGNGAALVCGSADLMRDTTALAGRLSQLGITVLSCVPTLLAMLEHDMPCLRLLIVGGEACPQDLVRRWTRGGRRMVNTYGPTEATVVATWHDLHADEPVKIGKPLPGYHTCVVDDQIQRLPSGKPGELLIGGPCLTPGYLNRPELNQEKFISPPWAEGARWYRTGDLVRLDAHDALEFLGRIDDQVKLRGFRIELGEIESVIMSCTGVAAAAVAVKQDAGGTEFLAAYVTLKHSAVWDEKAARHIIGERLPPYMMPAVFTVLEQLPTLPSGKINRKALPDISLPLRTASSAPPAEFTPAQQTVYLQWQACFPGTTPRLTDDFFDLGGHSLLATRIVSELRTQSRWANVSVMDVYRQRTLAAFAQKLDELEAAWRATHPAATAEHSDEAAHVPAAPGTPPGPALLVRHFCCGMLQFLALYPLFALASPVWLASFFVWDEMVAQDMQYQLFVAIIVAVSLLFNLQVVQAVICIAAKWLIIGRIRPGRYPLWGWYYFRFWLVQRVHSIFSLGHFKSTPMINLYFRLMGAKIGRQVHLGTASLAAFDVVSIGDRTSIGHDAVLNGYTLEKGWLIIGPITIGADCFIGSKALVNRDARMEPDSSLDHGSMLPPGGVIPAGEYWHGAPARASSRPERWHPKQAERRNSLGIMTLAYMAGLMFISVIPTVALLPGAFFIGWIEEGVNLHGDSLQHIFSYESGFWKIVMAAPFAGASYVVVLCLIIALAKKILLGRVQPGIYPLHSLWYVRQWFIGCLLNMSLELLFPLYASIYLPPWLRMLGAKLGKNVEVSTAENFNPDLLDLSEGVFVADAVCLGASEIREGWVRLQMVTVGKNSFLGNSAVVPGGTTLASDSLVGVLSMPPQNPADALQQDSSWLGIPSFALPHREKNTSFGQERTYKPTMKLRLLRATIELIRVVLPTSVSIIGAFIMFLLLSDQLYYHHLEFWGTILLFPVFLFMFGLFCMGCTIVLKWLVIGRYRPAEHPLWSHFVWRTELMAAVHEHLAMPALGGLLIGTPFLPWYFRLLGARIGRRCCLETPYLTEFDLVHLGDDVCLGHQADPQTHLFEDRVMKMSTVTIGDNCSVGPLAVVLYDAEMKPGSRLDGHSLLMKGETLPPYTRWHGSPAQRIDAAI</sequence>
<keyword evidence="3" id="KW-0812">Transmembrane</keyword>
<dbReference type="Gene3D" id="3.30.300.30">
    <property type="match status" value="1"/>
</dbReference>
<feature type="transmembrane region" description="Helical" evidence="3">
    <location>
        <begin position="1120"/>
        <end position="1141"/>
    </location>
</feature>
<accession>A0A7W7YCE2</accession>
<keyword evidence="3" id="KW-1133">Transmembrane helix</keyword>
<feature type="transmembrane region" description="Helical" evidence="3">
    <location>
        <begin position="660"/>
        <end position="690"/>
    </location>
</feature>
<feature type="transmembrane region" description="Helical" evidence="3">
    <location>
        <begin position="907"/>
        <end position="933"/>
    </location>
</feature>
<dbReference type="InterPro" id="IPR020845">
    <property type="entry name" value="AMP-binding_CS"/>
</dbReference>
<dbReference type="GO" id="GO:0044550">
    <property type="term" value="P:secondary metabolite biosynthetic process"/>
    <property type="evidence" value="ECO:0007669"/>
    <property type="project" value="TreeGrafter"/>
</dbReference>
<dbReference type="InterPro" id="IPR011004">
    <property type="entry name" value="Trimer_LpxA-like_sf"/>
</dbReference>
<dbReference type="InterPro" id="IPR000873">
    <property type="entry name" value="AMP-dep_synth/lig_dom"/>
</dbReference>
<feature type="transmembrane region" description="Helical" evidence="3">
    <location>
        <begin position="1210"/>
        <end position="1229"/>
    </location>
</feature>
<dbReference type="SUPFAM" id="SSF47336">
    <property type="entry name" value="ACP-like"/>
    <property type="match status" value="1"/>
</dbReference>
<evidence type="ECO:0000259" key="4">
    <source>
        <dbReference type="PROSITE" id="PS50075"/>
    </source>
</evidence>
<gene>
    <name evidence="5" type="ORF">HNQ65_003172</name>
</gene>
<dbReference type="InterPro" id="IPR009081">
    <property type="entry name" value="PP-bd_ACP"/>
</dbReference>
<dbReference type="GO" id="GO:0031177">
    <property type="term" value="F:phosphopantetheine binding"/>
    <property type="evidence" value="ECO:0007669"/>
    <property type="project" value="TreeGrafter"/>
</dbReference>
<dbReference type="Proteomes" id="UP000590740">
    <property type="component" value="Unassembled WGS sequence"/>
</dbReference>
<dbReference type="PROSITE" id="PS50075">
    <property type="entry name" value="CARRIER"/>
    <property type="match status" value="1"/>
</dbReference>
<keyword evidence="1" id="KW-0596">Phosphopantetheine</keyword>
<feature type="domain" description="Carrier" evidence="4">
    <location>
        <begin position="506"/>
        <end position="582"/>
    </location>
</feature>
<keyword evidence="3" id="KW-0472">Membrane</keyword>
<dbReference type="CDD" id="cd05930">
    <property type="entry name" value="A_NRPS"/>
    <property type="match status" value="1"/>
</dbReference>
<keyword evidence="6" id="KW-1185">Reference proteome</keyword>
<dbReference type="FunFam" id="3.40.50.12780:FF:000012">
    <property type="entry name" value="Non-ribosomal peptide synthetase"/>
    <property type="match status" value="1"/>
</dbReference>
<dbReference type="Pfam" id="PF00501">
    <property type="entry name" value="AMP-binding"/>
    <property type="match status" value="1"/>
</dbReference>
<evidence type="ECO:0000256" key="3">
    <source>
        <dbReference type="SAM" id="Phobius"/>
    </source>
</evidence>
<dbReference type="NCBIfam" id="TIGR01733">
    <property type="entry name" value="AA-adenyl-dom"/>
    <property type="match status" value="1"/>
</dbReference>
<evidence type="ECO:0000256" key="2">
    <source>
        <dbReference type="ARBA" id="ARBA00022553"/>
    </source>
</evidence>
<dbReference type="PROSITE" id="PS00455">
    <property type="entry name" value="AMP_BINDING"/>
    <property type="match status" value="1"/>
</dbReference>
<dbReference type="InterPro" id="IPR012728">
    <property type="entry name" value="Pls/PosA_C"/>
</dbReference>
<dbReference type="InterPro" id="IPR045851">
    <property type="entry name" value="AMP-bd_C_sf"/>
</dbReference>
<dbReference type="NCBIfam" id="TIGR02353">
    <property type="entry name" value="NRPS_term_dom"/>
    <property type="match status" value="1"/>
</dbReference>
<comment type="caution">
    <text evidence="5">The sequence shown here is derived from an EMBL/GenBank/DDBJ whole genome shotgun (WGS) entry which is preliminary data.</text>
</comment>
<dbReference type="PRINTS" id="PR00154">
    <property type="entry name" value="AMPBINDING"/>
</dbReference>
<name>A0A7W7YCE2_9BACT</name>
<dbReference type="RefSeq" id="WP_184340530.1">
    <property type="nucleotide sequence ID" value="NZ_JACHIG010000006.1"/>
</dbReference>
<dbReference type="PANTHER" id="PTHR45527">
    <property type="entry name" value="NONRIBOSOMAL PEPTIDE SYNTHETASE"/>
    <property type="match status" value="1"/>
</dbReference>
<dbReference type="InterPro" id="IPR010071">
    <property type="entry name" value="AA_adenyl_dom"/>
</dbReference>
<evidence type="ECO:0000256" key="1">
    <source>
        <dbReference type="ARBA" id="ARBA00022450"/>
    </source>
</evidence>
<organism evidence="5 6">
    <name type="scientific">Prosthecobacter vanneervenii</name>
    <dbReference type="NCBI Taxonomy" id="48466"/>
    <lineage>
        <taxon>Bacteria</taxon>
        <taxon>Pseudomonadati</taxon>
        <taxon>Verrucomicrobiota</taxon>
        <taxon>Verrucomicrobiia</taxon>
        <taxon>Verrucomicrobiales</taxon>
        <taxon>Verrucomicrobiaceae</taxon>
        <taxon>Prosthecobacter</taxon>
    </lineage>
</organism>
<dbReference type="PROSITE" id="PS00012">
    <property type="entry name" value="PHOSPHOPANTETHEINE"/>
    <property type="match status" value="1"/>
</dbReference>
<dbReference type="Pfam" id="PF00550">
    <property type="entry name" value="PP-binding"/>
    <property type="match status" value="1"/>
</dbReference>
<protein>
    <submittedName>
        <fullName evidence="5">Non-ribosomal peptide synthetase-like protein</fullName>
    </submittedName>
</protein>
<dbReference type="EMBL" id="JACHIG010000006">
    <property type="protein sequence ID" value="MBB5033584.1"/>
    <property type="molecule type" value="Genomic_DNA"/>
</dbReference>
<feature type="transmembrane region" description="Helical" evidence="3">
    <location>
        <begin position="1153"/>
        <end position="1177"/>
    </location>
</feature>
<reference evidence="5 6" key="1">
    <citation type="submission" date="2020-08" db="EMBL/GenBank/DDBJ databases">
        <title>Genomic Encyclopedia of Type Strains, Phase IV (KMG-IV): sequencing the most valuable type-strain genomes for metagenomic binning, comparative biology and taxonomic classification.</title>
        <authorList>
            <person name="Goeker M."/>
        </authorList>
    </citation>
    <scope>NUCLEOTIDE SEQUENCE [LARGE SCALE GENOMIC DNA]</scope>
    <source>
        <strain evidence="5 6">DSM 12252</strain>
    </source>
</reference>
<dbReference type="SUPFAM" id="SSF56801">
    <property type="entry name" value="Acetyl-CoA synthetase-like"/>
    <property type="match status" value="1"/>
</dbReference>
<keyword evidence="2" id="KW-0597">Phosphoprotein</keyword>
<dbReference type="InterPro" id="IPR036736">
    <property type="entry name" value="ACP-like_sf"/>
</dbReference>
<proteinExistence type="predicted"/>
<dbReference type="SUPFAM" id="SSF51161">
    <property type="entry name" value="Trimeric LpxA-like enzymes"/>
    <property type="match status" value="3"/>
</dbReference>
<dbReference type="Gene3D" id="2.160.10.10">
    <property type="entry name" value="Hexapeptide repeat proteins"/>
    <property type="match status" value="2"/>
</dbReference>
<feature type="transmembrane region" description="Helical" evidence="3">
    <location>
        <begin position="702"/>
        <end position="723"/>
    </location>
</feature>
<dbReference type="GO" id="GO:0005737">
    <property type="term" value="C:cytoplasm"/>
    <property type="evidence" value="ECO:0007669"/>
    <property type="project" value="TreeGrafter"/>
</dbReference>